<name>A0A0J9SZA4_PLAV1</name>
<evidence type="ECO:0000259" key="2">
    <source>
        <dbReference type="Pfam" id="PF09687"/>
    </source>
</evidence>
<reference evidence="3 4" key="1">
    <citation type="submission" date="2011-08" db="EMBL/GenBank/DDBJ databases">
        <title>The Genome Sequence of Plasmodium vivax Brazil I.</title>
        <authorList>
            <consortium name="The Broad Institute Genome Sequencing Platform"/>
            <consortium name="The Broad Institute Genome Sequencing Center for Infectious Disease"/>
            <person name="Neafsey D."/>
            <person name="Carlton J."/>
            <person name="Barnwell J."/>
            <person name="Collins W."/>
            <person name="Escalante A."/>
            <person name="Mullikin J."/>
            <person name="Saul A."/>
            <person name="Guigo R."/>
            <person name="Camara F."/>
            <person name="Young S.K."/>
            <person name="Zeng Q."/>
            <person name="Gargeya S."/>
            <person name="Fitzgerald M."/>
            <person name="Haas B."/>
            <person name="Abouelleil A."/>
            <person name="Alvarado L."/>
            <person name="Arachchi H.M."/>
            <person name="Berlin A."/>
            <person name="Brown A."/>
            <person name="Chapman S.B."/>
            <person name="Chen Z."/>
            <person name="Dunbar C."/>
            <person name="Freedman E."/>
            <person name="Gearin G."/>
            <person name="Gellesch M."/>
            <person name="Goldberg J."/>
            <person name="Griggs A."/>
            <person name="Gujja S."/>
            <person name="Heiman D."/>
            <person name="Howarth C."/>
            <person name="Larson L."/>
            <person name="Lui A."/>
            <person name="MacDonald P.J.P."/>
            <person name="Montmayeur A."/>
            <person name="Murphy C."/>
            <person name="Neiman D."/>
            <person name="Pearson M."/>
            <person name="Priest M."/>
            <person name="Roberts A."/>
            <person name="Saif S."/>
            <person name="Shea T."/>
            <person name="Shenoy N."/>
            <person name="Sisk P."/>
            <person name="Stolte C."/>
            <person name="Sykes S."/>
            <person name="Wortman J."/>
            <person name="Nusbaum C."/>
            <person name="Birren B."/>
        </authorList>
    </citation>
    <scope>NUCLEOTIDE SEQUENCE [LARGE SCALE GENOMIC DNA]</scope>
    <source>
        <strain evidence="3 4">Brazil I</strain>
    </source>
</reference>
<accession>A0A0J9SZA4</accession>
<keyword evidence="1" id="KW-0732">Signal</keyword>
<feature type="signal peptide" evidence="1">
    <location>
        <begin position="1"/>
        <end position="28"/>
    </location>
</feature>
<feature type="domain" description="Plasmodium RESA N-terminal" evidence="2">
    <location>
        <begin position="92"/>
        <end position="212"/>
    </location>
</feature>
<dbReference type="Proteomes" id="UP000053327">
    <property type="component" value="Unassembled WGS sequence"/>
</dbReference>
<dbReference type="InterPro" id="IPR019111">
    <property type="entry name" value="PRESA_N"/>
</dbReference>
<dbReference type="InterPro" id="IPR044885">
    <property type="entry name" value="PRESA_N_sf"/>
</dbReference>
<dbReference type="Pfam" id="PF09687">
    <property type="entry name" value="PRESAN"/>
    <property type="match status" value="1"/>
</dbReference>
<feature type="chain" id="PRO_5005322899" evidence="1">
    <location>
        <begin position="29"/>
        <end position="230"/>
    </location>
</feature>
<protein>
    <submittedName>
        <fullName evidence="3">RAD protein (Pv-fam-e)</fullName>
    </submittedName>
</protein>
<evidence type="ECO:0000313" key="4">
    <source>
        <dbReference type="Proteomes" id="UP000053327"/>
    </source>
</evidence>
<dbReference type="AlphaFoldDB" id="A0A0J9SZA4"/>
<organism evidence="3 4">
    <name type="scientific">Plasmodium vivax (strain Brazil I)</name>
    <dbReference type="NCBI Taxonomy" id="1033975"/>
    <lineage>
        <taxon>Eukaryota</taxon>
        <taxon>Sar</taxon>
        <taxon>Alveolata</taxon>
        <taxon>Apicomplexa</taxon>
        <taxon>Aconoidasida</taxon>
        <taxon>Haemosporida</taxon>
        <taxon>Plasmodiidae</taxon>
        <taxon>Plasmodium</taxon>
        <taxon>Plasmodium (Plasmodium)</taxon>
    </lineage>
</organism>
<proteinExistence type="predicted"/>
<evidence type="ECO:0000256" key="1">
    <source>
        <dbReference type="SAM" id="SignalP"/>
    </source>
</evidence>
<dbReference type="Gene3D" id="6.10.280.180">
    <property type="entry name" value="Plasmodium RESA, N-terminal helical domain"/>
    <property type="match status" value="1"/>
</dbReference>
<gene>
    <name evidence="3" type="ORF">PVBG_02655</name>
</gene>
<sequence>MKMFNTPKTVFCFFALLNVLVLNNVSLSNDHALSSPAVRAFPRHLSEAINDYYNNHSSYNHNGIRGCPIFLTEHIFKKHSDNAAILSELRMKENLIYEKFSNGRVSNRDMVSLLDAFNKLYVTEKAIMMKRLSNTLNDLSTKYKIPAKETGELLRECKQSIESEHNAKIDSYKKRHDSFVSSSNAKASSFMGFYKKYVVTLHNALKRSEKKWYKIFAERANRYGAAAPKQ</sequence>
<dbReference type="EMBL" id="KQ234770">
    <property type="protein sequence ID" value="KMZ88194.1"/>
    <property type="molecule type" value="Genomic_DNA"/>
</dbReference>
<evidence type="ECO:0000313" key="3">
    <source>
        <dbReference type="EMBL" id="KMZ88194.1"/>
    </source>
</evidence>